<comment type="caution">
    <text evidence="1">The sequence shown here is derived from an EMBL/GenBank/DDBJ whole genome shotgun (WGS) entry which is preliminary data.</text>
</comment>
<evidence type="ECO:0000313" key="1">
    <source>
        <dbReference type="EMBL" id="GIQ68343.1"/>
    </source>
</evidence>
<keyword evidence="2" id="KW-1185">Reference proteome</keyword>
<proteinExistence type="predicted"/>
<accession>A0A8J4H4F4</accession>
<gene>
    <name evidence="1" type="ORF">XYCOK13_11670</name>
</gene>
<dbReference type="Proteomes" id="UP000677918">
    <property type="component" value="Unassembled WGS sequence"/>
</dbReference>
<dbReference type="AlphaFoldDB" id="A0A8J4H4F4"/>
<dbReference type="RefSeq" id="WP_213410940.1">
    <property type="nucleotide sequence ID" value="NZ_BOVK01000015.1"/>
</dbReference>
<sequence>MLLEEQSLYIPLGVKPEAEWFPGFGQRQLGLSAVGSLAAVGIALFLWLMGGSVPLAMVVFLIGVSASVMMTTKDRHNLSVLDQITFMIRFAKSQKFYPYRSLSNWTMTERGP</sequence>
<organism evidence="1 2">
    <name type="scientific">Xylanibacillus composti</name>
    <dbReference type="NCBI Taxonomy" id="1572762"/>
    <lineage>
        <taxon>Bacteria</taxon>
        <taxon>Bacillati</taxon>
        <taxon>Bacillota</taxon>
        <taxon>Bacilli</taxon>
        <taxon>Bacillales</taxon>
        <taxon>Paenibacillaceae</taxon>
        <taxon>Xylanibacillus</taxon>
    </lineage>
</organism>
<name>A0A8J4H4F4_9BACL</name>
<evidence type="ECO:0008006" key="3">
    <source>
        <dbReference type="Google" id="ProtNLM"/>
    </source>
</evidence>
<protein>
    <recommendedName>
        <fullName evidence="3">PrgI family protein</fullName>
    </recommendedName>
</protein>
<reference evidence="1" key="1">
    <citation type="submission" date="2021-04" db="EMBL/GenBank/DDBJ databases">
        <title>Draft genome sequence of Xylanibacillus composti strain K13.</title>
        <authorList>
            <person name="Uke A."/>
            <person name="Chhe C."/>
            <person name="Baramee S."/>
            <person name="Kosugi A."/>
        </authorList>
    </citation>
    <scope>NUCLEOTIDE SEQUENCE</scope>
    <source>
        <strain evidence="1">K13</strain>
    </source>
</reference>
<dbReference type="EMBL" id="BOVK01000015">
    <property type="protein sequence ID" value="GIQ68343.1"/>
    <property type="molecule type" value="Genomic_DNA"/>
</dbReference>
<evidence type="ECO:0000313" key="2">
    <source>
        <dbReference type="Proteomes" id="UP000677918"/>
    </source>
</evidence>